<protein>
    <submittedName>
        <fullName evidence="2">AAA family ATPase</fullName>
    </submittedName>
</protein>
<proteinExistence type="predicted"/>
<dbReference type="EMBL" id="JANQAO010000003">
    <property type="protein sequence ID" value="MDM5147678.1"/>
    <property type="molecule type" value="Genomic_DNA"/>
</dbReference>
<reference evidence="2" key="1">
    <citation type="submission" date="2022-08" db="EMBL/GenBank/DDBJ databases">
        <authorList>
            <person name="Dzunkova M."/>
            <person name="La Clair J."/>
            <person name="Tyml T."/>
            <person name="Doud D."/>
            <person name="Schulz F."/>
            <person name="Piquer S."/>
            <person name="Porcel Sanchis D."/>
            <person name="Osborn A."/>
            <person name="Robinson D."/>
            <person name="Louie K.B."/>
            <person name="Bowen B.P."/>
            <person name="Bowers R."/>
            <person name="Lee J."/>
            <person name="Arnau Llombart V."/>
            <person name="Diaz Villanueva W."/>
            <person name="Gosliner T."/>
            <person name="Northen T."/>
            <person name="Cheng J.-F."/>
            <person name="Burkart M.D."/>
            <person name="Woyke T."/>
        </authorList>
    </citation>
    <scope>NUCLEOTIDE SEQUENCE</scope>
    <source>
        <strain evidence="2">Df01</strain>
    </source>
</reference>
<name>A0ABT7QMC9_9GAMM</name>
<dbReference type="InterPro" id="IPR052026">
    <property type="entry name" value="ExeA_AAA_ATPase_DNA-bind"/>
</dbReference>
<gene>
    <name evidence="2" type="ORF">NQX30_04745</name>
</gene>
<keyword evidence="3" id="KW-1185">Reference proteome</keyword>
<feature type="domain" description="ORC1/DEAH AAA+ ATPase" evidence="1">
    <location>
        <begin position="104"/>
        <end position="220"/>
    </location>
</feature>
<comment type="caution">
    <text evidence="2">The sequence shown here is derived from an EMBL/GenBank/DDBJ whole genome shotgun (WGS) entry which is preliminary data.</text>
</comment>
<reference evidence="2" key="2">
    <citation type="journal article" date="2023" name="Microbiome">
        <title>Synthase-selected sorting approach identifies a beta-lactone synthase in a nudibranch symbiotic bacterium.</title>
        <authorList>
            <person name="Dzunkova M."/>
            <person name="La Clair J.J."/>
            <person name="Tyml T."/>
            <person name="Doud D."/>
            <person name="Schulz F."/>
            <person name="Piquer-Esteban S."/>
            <person name="Porcel Sanchis D."/>
            <person name="Osborn A."/>
            <person name="Robinson D."/>
            <person name="Louie K.B."/>
            <person name="Bowen B.P."/>
            <person name="Bowers R.M."/>
            <person name="Lee J."/>
            <person name="Arnau V."/>
            <person name="Diaz-Villanueva W."/>
            <person name="Stepanauskas R."/>
            <person name="Gosliner T."/>
            <person name="Date S.V."/>
            <person name="Northen T.R."/>
            <person name="Cheng J.F."/>
            <person name="Burkart M.D."/>
            <person name="Woyke T."/>
        </authorList>
    </citation>
    <scope>NUCLEOTIDE SEQUENCE</scope>
    <source>
        <strain evidence="2">Df01</strain>
    </source>
</reference>
<dbReference type="SUPFAM" id="SSF52540">
    <property type="entry name" value="P-loop containing nucleoside triphosphate hydrolases"/>
    <property type="match status" value="1"/>
</dbReference>
<dbReference type="Gene3D" id="1.10.260.40">
    <property type="entry name" value="lambda repressor-like DNA-binding domains"/>
    <property type="match status" value="1"/>
</dbReference>
<evidence type="ECO:0000313" key="3">
    <source>
        <dbReference type="Proteomes" id="UP001168167"/>
    </source>
</evidence>
<evidence type="ECO:0000259" key="1">
    <source>
        <dbReference type="Pfam" id="PF13401"/>
    </source>
</evidence>
<dbReference type="Proteomes" id="UP001168167">
    <property type="component" value="Unassembled WGS sequence"/>
</dbReference>
<dbReference type="PANTHER" id="PTHR35894">
    <property type="entry name" value="GENERAL SECRETION PATHWAY PROTEIN A-RELATED"/>
    <property type="match status" value="1"/>
</dbReference>
<dbReference type="InterPro" id="IPR049945">
    <property type="entry name" value="AAA_22"/>
</dbReference>
<dbReference type="PANTHER" id="PTHR35894:SF5">
    <property type="entry name" value="MU-LIKE PROPHAGE FLUMU DNA TRANSPOSITION PROTEIN B"/>
    <property type="match status" value="1"/>
</dbReference>
<evidence type="ECO:0000313" key="2">
    <source>
        <dbReference type="EMBL" id="MDM5147678.1"/>
    </source>
</evidence>
<sequence length="312" mass="33894">MSSTQTINIEVTTTRKKIISIRDREGLSIAEISRQSGVNSGALSTYLNEKYTGDNTKIAEKLKSWLRLREAKEKAKNINLSLHVDGLVNTQQLLGGLELAQVSADMVAFYGGAGGGKSHAARQYQRDNSNVFIVTAEPALCSLSSVMQALCRAVGADEGTCATMSHNIVEALKNRNALLIIDEAHHLTPRILDQLRCIYDKINLGGNDFGVAYLGNEPLLKQLTSGLAMKQIQSRLGVCSELLPPPAADGPLLLSAIVERKLSIETEIKSSNWVAAIGGYRAIIKRVRRAAALTRKQIKDLSEKDICDANSH</sequence>
<dbReference type="Pfam" id="PF13401">
    <property type="entry name" value="AAA_22"/>
    <property type="match status" value="1"/>
</dbReference>
<dbReference type="InterPro" id="IPR027417">
    <property type="entry name" value="P-loop_NTPase"/>
</dbReference>
<organism evidence="2 3">
    <name type="scientific">Candidatus Doriopsillibacter californiensis</name>
    <dbReference type="NCBI Taxonomy" id="2970740"/>
    <lineage>
        <taxon>Bacteria</taxon>
        <taxon>Pseudomonadati</taxon>
        <taxon>Pseudomonadota</taxon>
        <taxon>Gammaproteobacteria</taxon>
        <taxon>Candidatus Tethybacterales</taxon>
        <taxon>Candidatus Persebacteraceae</taxon>
        <taxon>Candidatus Doriopsillibacter</taxon>
    </lineage>
</organism>
<dbReference type="InterPro" id="IPR010982">
    <property type="entry name" value="Lambda_DNA-bd_dom_sf"/>
</dbReference>
<accession>A0ABT7QMC9</accession>